<reference evidence="2" key="1">
    <citation type="submission" date="2020-03" db="EMBL/GenBank/DDBJ databases">
        <title>A mixture of massive structural variations and highly conserved coding sequences in Ustilaginoidea virens genome.</title>
        <authorList>
            <person name="Zhang K."/>
            <person name="Zhao Z."/>
            <person name="Zhang Z."/>
            <person name="Li Y."/>
            <person name="Hsiang T."/>
            <person name="Sun W."/>
        </authorList>
    </citation>
    <scope>NUCLEOTIDE SEQUENCE</scope>
    <source>
        <strain evidence="2">UV-8b</strain>
    </source>
</reference>
<dbReference type="AlphaFoldDB" id="A0A8E5MEG1"/>
<accession>A0A8E5MEG1</accession>
<feature type="region of interest" description="Disordered" evidence="1">
    <location>
        <begin position="28"/>
        <end position="56"/>
    </location>
</feature>
<name>A0A8E5MEG1_USTVR</name>
<evidence type="ECO:0000256" key="1">
    <source>
        <dbReference type="SAM" id="MobiDB-lite"/>
    </source>
</evidence>
<dbReference type="RefSeq" id="XP_042993985.1">
    <property type="nucleotide sequence ID" value="XM_043138051.1"/>
</dbReference>
<evidence type="ECO:0000313" key="2">
    <source>
        <dbReference type="EMBL" id="QUC16312.1"/>
    </source>
</evidence>
<evidence type="ECO:0000313" key="3">
    <source>
        <dbReference type="Proteomes" id="UP000027002"/>
    </source>
</evidence>
<protein>
    <submittedName>
        <fullName evidence="2">Uncharacterized protein</fullName>
    </submittedName>
</protein>
<feature type="region of interest" description="Disordered" evidence="1">
    <location>
        <begin position="1"/>
        <end position="20"/>
    </location>
</feature>
<dbReference type="EMBL" id="CP072753">
    <property type="protein sequence ID" value="QUC16312.1"/>
    <property type="molecule type" value="Genomic_DNA"/>
</dbReference>
<feature type="compositionally biased region" description="Basic and acidic residues" evidence="1">
    <location>
        <begin position="94"/>
        <end position="108"/>
    </location>
</feature>
<proteinExistence type="predicted"/>
<dbReference type="GeneID" id="66061331"/>
<dbReference type="OrthoDB" id="4958136at2759"/>
<keyword evidence="3" id="KW-1185">Reference proteome</keyword>
<dbReference type="KEGG" id="uvi:66061331"/>
<organism evidence="2 3">
    <name type="scientific">Ustilaginoidea virens</name>
    <name type="common">Rice false smut fungus</name>
    <name type="synonym">Villosiclava virens</name>
    <dbReference type="NCBI Taxonomy" id="1159556"/>
    <lineage>
        <taxon>Eukaryota</taxon>
        <taxon>Fungi</taxon>
        <taxon>Dikarya</taxon>
        <taxon>Ascomycota</taxon>
        <taxon>Pezizomycotina</taxon>
        <taxon>Sordariomycetes</taxon>
        <taxon>Hypocreomycetidae</taxon>
        <taxon>Hypocreales</taxon>
        <taxon>Clavicipitaceae</taxon>
        <taxon>Ustilaginoidea</taxon>
    </lineage>
</organism>
<feature type="region of interest" description="Disordered" evidence="1">
    <location>
        <begin position="81"/>
        <end position="115"/>
    </location>
</feature>
<sequence>MTAMTAMATGRPPKSDATHYLVPVPVPNLRALDPSARGGEGEGEGEVGVEVDPKTHSWVQPIVIDDEDLMFGGKSLSAWYEEDRRRLSSGAGDEEPRGRERVRRHDAASPKSRPK</sequence>
<dbReference type="Proteomes" id="UP000027002">
    <property type="component" value="Chromosome 1"/>
</dbReference>
<gene>
    <name evidence="2" type="ORF">UV8b_00553</name>
</gene>